<sequence length="138" mass="15575">MYYPPDWPANDASATGDLFSLPIFLVDHFLYLNENFLNVSSSAYRYLRILLLNISNFEFKLHSSQEALSHPPIPAPERIDVPGKLTSGLRSLLLSTKEARAAYAYSNDRVDVRTFFLKQCAFGAPNKEGELGEVQSRM</sequence>
<comment type="caution">
    <text evidence="2">The sequence shown here is derived from an EMBL/GenBank/DDBJ whole genome shotgun (WGS) entry which is preliminary data.</text>
</comment>
<reference evidence="2" key="2">
    <citation type="submission" date="2020-08" db="EMBL/GenBank/DDBJ databases">
        <title>Plant Genome Project.</title>
        <authorList>
            <person name="Zhang R.-G."/>
        </authorList>
    </citation>
    <scope>NUCLEOTIDE SEQUENCE</scope>
    <source>
        <strain evidence="2">Huo1</strain>
        <tissue evidence="2">Leaf</tissue>
    </source>
</reference>
<accession>A0A8X8VYE6</accession>
<dbReference type="AlphaFoldDB" id="A0A8X8VYE6"/>
<dbReference type="Proteomes" id="UP000298416">
    <property type="component" value="Unassembled WGS sequence"/>
</dbReference>
<evidence type="ECO:0000313" key="3">
    <source>
        <dbReference type="Proteomes" id="UP000298416"/>
    </source>
</evidence>
<proteinExistence type="predicted"/>
<evidence type="ECO:0000313" key="2">
    <source>
        <dbReference type="EMBL" id="KAG6384675.1"/>
    </source>
</evidence>
<evidence type="ECO:0000313" key="1">
    <source>
        <dbReference type="EMBL" id="KAG6383912.1"/>
    </source>
</evidence>
<geneLocation type="mitochondrion" evidence="2"/>
<dbReference type="EMBL" id="PNBA02000359">
    <property type="protein sequence ID" value="KAG6383912.1"/>
    <property type="molecule type" value="Genomic_DNA"/>
</dbReference>
<dbReference type="EMBL" id="PNBA02000024">
    <property type="protein sequence ID" value="KAG6384675.1"/>
    <property type="molecule type" value="Genomic_DNA"/>
</dbReference>
<reference evidence="2" key="1">
    <citation type="submission" date="2018-01" db="EMBL/GenBank/DDBJ databases">
        <authorList>
            <person name="Mao J.F."/>
        </authorList>
    </citation>
    <scope>NUCLEOTIDE SEQUENCE</scope>
    <source>
        <strain evidence="2">Huo1</strain>
        <tissue evidence="2">Leaf</tissue>
    </source>
</reference>
<keyword evidence="3" id="KW-1185">Reference proteome</keyword>
<organism evidence="2">
    <name type="scientific">Salvia splendens</name>
    <name type="common">Scarlet sage</name>
    <dbReference type="NCBI Taxonomy" id="180675"/>
    <lineage>
        <taxon>Eukaryota</taxon>
        <taxon>Viridiplantae</taxon>
        <taxon>Streptophyta</taxon>
        <taxon>Embryophyta</taxon>
        <taxon>Tracheophyta</taxon>
        <taxon>Spermatophyta</taxon>
        <taxon>Magnoliopsida</taxon>
        <taxon>eudicotyledons</taxon>
        <taxon>Gunneridae</taxon>
        <taxon>Pentapetalae</taxon>
        <taxon>asterids</taxon>
        <taxon>lamiids</taxon>
        <taxon>Lamiales</taxon>
        <taxon>Lamiaceae</taxon>
        <taxon>Nepetoideae</taxon>
        <taxon>Mentheae</taxon>
        <taxon>Salviinae</taxon>
        <taxon>Salvia</taxon>
        <taxon>Salvia subgen. Calosphace</taxon>
        <taxon>core Calosphace</taxon>
    </lineage>
</organism>
<gene>
    <name evidence="2" type="ORF">SASPL_155529</name>
    <name evidence="1" type="ORF">SASPL_156336</name>
</gene>
<name>A0A8X8VYE6_SALSN</name>
<keyword evidence="2 3" id="KW-0496">Mitochondrion</keyword>
<protein>
    <submittedName>
        <fullName evidence="2">Uncharacterized protein</fullName>
    </submittedName>
</protein>